<dbReference type="InterPro" id="IPR054488">
    <property type="entry name" value="ThcOx_dom2"/>
</dbReference>
<sequence>MSETKRRLRREASLTEADGEVRISSPAGSLGLRNPPEQLVAALRVLAAGDVTETALAATVGEAGLLRWNLLLRRLAKGGLLEYGTPLARLRPIGAGPVEPGPLPAAGARIRLSRFAVVTAEDGVLSVRGPRSPAVVELAPEAAGLLGRLADWTTPAELGADEVLRFLAAAGALAADTEDGDLTLAQWQPRDLWLHAHSRGSRIAGRYGGTYPFKERFEPLPETPAPFGGKRIELTAPDLEAPGPGLTETLERRRSVREHDQDAPITLDQLGELLYRSMRQRAAFDSPDGQRLADRPYPSGGSVHELEVYPLVVSCQGLDPGLWHYDTAGHALELVSEPSPAMQALVQRARAAALLAQDPQVLLIVTARFGRVMWKYETIAYSLVLKHVGVLYQTIYLVGTAMNLAVCGLGGGDADDFALASGLDYLSEGSVGELVLGSRRG</sequence>
<name>A0A2T0N6T8_9ACTN</name>
<evidence type="ECO:0000259" key="1">
    <source>
        <dbReference type="Pfam" id="PF00881"/>
    </source>
</evidence>
<dbReference type="InterPro" id="IPR029479">
    <property type="entry name" value="Nitroreductase"/>
</dbReference>
<dbReference type="Proteomes" id="UP000238312">
    <property type="component" value="Unassembled WGS sequence"/>
</dbReference>
<dbReference type="PANTHER" id="PTHR43745">
    <property type="entry name" value="NITROREDUCTASE MJ1384-RELATED"/>
    <property type="match status" value="1"/>
</dbReference>
<dbReference type="PANTHER" id="PTHR43745:SF2">
    <property type="entry name" value="NITROREDUCTASE MJ1384-RELATED"/>
    <property type="match status" value="1"/>
</dbReference>
<protein>
    <submittedName>
        <fullName evidence="3">SagB-type dehydrogenase family enzyme</fullName>
    </submittedName>
</protein>
<reference evidence="3 4" key="1">
    <citation type="submission" date="2018-03" db="EMBL/GenBank/DDBJ databases">
        <title>Genomic Encyclopedia of Type Strains, Phase III (KMG-III): the genomes of soil and plant-associated and newly described type strains.</title>
        <authorList>
            <person name="Whitman W."/>
        </authorList>
    </citation>
    <scope>NUCLEOTIDE SEQUENCE [LARGE SCALE GENOMIC DNA]</scope>
    <source>
        <strain evidence="3 4">CGMCC 4.7104</strain>
    </source>
</reference>
<organism evidence="3 4">
    <name type="scientific">Nonomuraea fuscirosea</name>
    <dbReference type="NCBI Taxonomy" id="1291556"/>
    <lineage>
        <taxon>Bacteria</taxon>
        <taxon>Bacillati</taxon>
        <taxon>Actinomycetota</taxon>
        <taxon>Actinomycetes</taxon>
        <taxon>Streptosporangiales</taxon>
        <taxon>Streptosporangiaceae</taxon>
        <taxon>Nonomuraea</taxon>
    </lineage>
</organism>
<comment type="caution">
    <text evidence="3">The sequence shown here is derived from an EMBL/GenBank/DDBJ whole genome shotgun (WGS) entry which is preliminary data.</text>
</comment>
<dbReference type="InterPro" id="IPR000415">
    <property type="entry name" value="Nitroreductase-like"/>
</dbReference>
<dbReference type="CDD" id="cd02142">
    <property type="entry name" value="McbC_SagB-like_oxidoreductase"/>
    <property type="match status" value="1"/>
</dbReference>
<evidence type="ECO:0000259" key="2">
    <source>
        <dbReference type="Pfam" id="PF22767"/>
    </source>
</evidence>
<feature type="domain" description="Cyanobactin oxidase ThcOx second" evidence="2">
    <location>
        <begin position="110"/>
        <end position="202"/>
    </location>
</feature>
<dbReference type="InterPro" id="IPR020051">
    <property type="entry name" value="SagB-type_dehydrogenase"/>
</dbReference>
<dbReference type="GO" id="GO:0016491">
    <property type="term" value="F:oxidoreductase activity"/>
    <property type="evidence" value="ECO:0007669"/>
    <property type="project" value="InterPro"/>
</dbReference>
<dbReference type="RefSeq" id="WP_106236391.1">
    <property type="nucleotide sequence ID" value="NZ_PVNG01000003.1"/>
</dbReference>
<dbReference type="SUPFAM" id="SSF55469">
    <property type="entry name" value="FMN-dependent nitroreductase-like"/>
    <property type="match status" value="1"/>
</dbReference>
<evidence type="ECO:0000313" key="3">
    <source>
        <dbReference type="EMBL" id="PRX68230.1"/>
    </source>
</evidence>
<dbReference type="Pfam" id="PF00881">
    <property type="entry name" value="Nitroreductase"/>
    <property type="match status" value="1"/>
</dbReference>
<dbReference type="AlphaFoldDB" id="A0A2T0N6T8"/>
<dbReference type="OrthoDB" id="3723182at2"/>
<dbReference type="EMBL" id="PVNG01000003">
    <property type="protein sequence ID" value="PRX68230.1"/>
    <property type="molecule type" value="Genomic_DNA"/>
</dbReference>
<dbReference type="Pfam" id="PF22767">
    <property type="entry name" value="ThcOx"/>
    <property type="match status" value="1"/>
</dbReference>
<feature type="domain" description="Nitroreductase" evidence="1">
    <location>
        <begin position="251"/>
        <end position="424"/>
    </location>
</feature>
<dbReference type="Gene3D" id="3.40.109.10">
    <property type="entry name" value="NADH Oxidase"/>
    <property type="match status" value="1"/>
</dbReference>
<accession>A0A2T0N6T8</accession>
<evidence type="ECO:0000313" key="4">
    <source>
        <dbReference type="Proteomes" id="UP000238312"/>
    </source>
</evidence>
<dbReference type="InterPro" id="IPR052544">
    <property type="entry name" value="Bacteriocin_Proc_Enz"/>
</dbReference>
<proteinExistence type="predicted"/>
<dbReference type="NCBIfam" id="TIGR03605">
    <property type="entry name" value="antibiot_sagB"/>
    <property type="match status" value="1"/>
</dbReference>
<keyword evidence="4" id="KW-1185">Reference proteome</keyword>
<gene>
    <name evidence="3" type="ORF">B0I32_103191</name>
</gene>